<dbReference type="RefSeq" id="WP_005826901.1">
    <property type="nucleotide sequence ID" value="NZ_CAXTCG010000061.1"/>
</dbReference>
<reference evidence="6 7" key="1">
    <citation type="submission" date="2018-08" db="EMBL/GenBank/DDBJ databases">
        <title>A genome reference for cultivated species of the human gut microbiota.</title>
        <authorList>
            <person name="Zou Y."/>
            <person name="Xue W."/>
            <person name="Luo G."/>
        </authorList>
    </citation>
    <scope>NUCLEOTIDE SEQUENCE [LARGE SCALE GENOMIC DNA]</scope>
    <source>
        <strain evidence="4 8">AF12-25</strain>
        <strain evidence="5 7">AM30-40</strain>
        <strain evidence="3 6">OM08-13BH</strain>
    </source>
</reference>
<evidence type="ECO:0000313" key="1">
    <source>
        <dbReference type="EMBL" id="MCB7283426.1"/>
    </source>
</evidence>
<reference evidence="1" key="2">
    <citation type="submission" date="2021-10" db="EMBL/GenBank/DDBJ databases">
        <title>Collection of gut derived symbiotic bacterial strains cultured from healthy donors.</title>
        <authorList>
            <person name="Lin H."/>
            <person name="Littmann E."/>
            <person name="Kohout C."/>
            <person name="Pamer E.G."/>
        </authorList>
    </citation>
    <scope>NUCLEOTIDE SEQUENCE</scope>
    <source>
        <strain evidence="1">DFI.1.167</strain>
    </source>
</reference>
<dbReference type="EMBL" id="JAJCQG010000108">
    <property type="protein sequence ID" value="MCB7283426.1"/>
    <property type="molecule type" value="Genomic_DNA"/>
</dbReference>
<dbReference type="Proteomes" id="UP000283429">
    <property type="component" value="Unassembled WGS sequence"/>
</dbReference>
<dbReference type="Proteomes" id="UP001181239">
    <property type="component" value="Unassembled WGS sequence"/>
</dbReference>
<proteinExistence type="predicted"/>
<organism evidence="3 6">
    <name type="scientific">Phocaeicola vulgatus</name>
    <name type="common">Bacteroides vulgatus</name>
    <dbReference type="NCBI Taxonomy" id="821"/>
    <lineage>
        <taxon>Bacteria</taxon>
        <taxon>Pseudomonadati</taxon>
        <taxon>Bacteroidota</taxon>
        <taxon>Bacteroidia</taxon>
        <taxon>Bacteroidales</taxon>
        <taxon>Bacteroidaceae</taxon>
        <taxon>Phocaeicola</taxon>
    </lineage>
</organism>
<dbReference type="EMBL" id="QSTG01000006">
    <property type="protein sequence ID" value="RGM46051.1"/>
    <property type="molecule type" value="Genomic_DNA"/>
</dbReference>
<protein>
    <submittedName>
        <fullName evidence="3">Nucleotidyl transferase AbiEii/AbiGii toxin family protein</fullName>
    </submittedName>
</protein>
<evidence type="ECO:0000313" key="8">
    <source>
        <dbReference type="Proteomes" id="UP000285469"/>
    </source>
</evidence>
<accession>A0A3E4WUS9</accession>
<evidence type="ECO:0000313" key="4">
    <source>
        <dbReference type="EMBL" id="RGW50654.1"/>
    </source>
</evidence>
<dbReference type="Proteomes" id="UP001199363">
    <property type="component" value="Unassembled WGS sequence"/>
</dbReference>
<reference evidence="2" key="3">
    <citation type="submission" date="2023-10" db="EMBL/GenBank/DDBJ databases">
        <title>Genome of Potential pathogenic bacteria in Crohn's disease.</title>
        <authorList>
            <person name="Rodriguez-Palacios A."/>
        </authorList>
    </citation>
    <scope>NUCLEOTIDE SEQUENCE</scope>
    <source>
        <strain evidence="2">CavFT-hAR11</strain>
    </source>
</reference>
<dbReference type="Proteomes" id="UP000285469">
    <property type="component" value="Unassembled WGS sequence"/>
</dbReference>
<dbReference type="EMBL" id="QSAI01000001">
    <property type="protein sequence ID" value="RGW50654.1"/>
    <property type="molecule type" value="Genomic_DNA"/>
</dbReference>
<dbReference type="GO" id="GO:0016740">
    <property type="term" value="F:transferase activity"/>
    <property type="evidence" value="ECO:0007669"/>
    <property type="project" value="UniProtKB-KW"/>
</dbReference>
<dbReference type="InterPro" id="IPR014942">
    <property type="entry name" value="AbiEii"/>
</dbReference>
<dbReference type="Pfam" id="PF08843">
    <property type="entry name" value="AbiEii"/>
    <property type="match status" value="1"/>
</dbReference>
<dbReference type="EMBL" id="QSJM01000086">
    <property type="protein sequence ID" value="RHD72093.1"/>
    <property type="molecule type" value="Genomic_DNA"/>
</dbReference>
<evidence type="ECO:0000313" key="2">
    <source>
        <dbReference type="EMBL" id="MDU0240255.1"/>
    </source>
</evidence>
<name>A0A3E4WUS9_PHOVU</name>
<keyword evidence="3" id="KW-0808">Transferase</keyword>
<sequence length="357" mass="40680">MINKECFTARWIEEKSKELNYPDKNIIEKVIHAFSLLDMLAASGCPFHFKGGSSLMLLLKEQRHRLSIDIDIICPPGTEIEEYLQSYKDYGFIDYKPIERIQRGTDIPKSHSKFFYQVAFLDGIDRKETILLDVLNEDCHYNEVVTLPVESRFIKTEGELNYVKVPSIGDILGDKLTAYAPNTTGIPYIKNGKDASMEIIKQLYDIARLFEKTEVLETTTKSFVQIAEVELSYRHLPNNPKLIFDDIRQTSLCLATRGSEGNGQFDALQRGIQRIKSFMFNGGYFIDDAIRDAARAAYIATMIETGNTIIEKYDGNPATIGSLDIAPTLPSRLNKLKRTSPEAYYYWAKTSHLLQQL</sequence>
<evidence type="ECO:0000313" key="6">
    <source>
        <dbReference type="Proteomes" id="UP000261003"/>
    </source>
</evidence>
<evidence type="ECO:0000313" key="3">
    <source>
        <dbReference type="EMBL" id="RGM46051.1"/>
    </source>
</evidence>
<evidence type="ECO:0000313" key="5">
    <source>
        <dbReference type="EMBL" id="RHD72093.1"/>
    </source>
</evidence>
<dbReference type="AlphaFoldDB" id="A0A3E4WUS9"/>
<dbReference type="Proteomes" id="UP000261003">
    <property type="component" value="Unassembled WGS sequence"/>
</dbReference>
<evidence type="ECO:0000313" key="7">
    <source>
        <dbReference type="Proteomes" id="UP000283429"/>
    </source>
</evidence>
<dbReference type="GeneID" id="60062364"/>
<dbReference type="EMBL" id="JAWDET010000006">
    <property type="protein sequence ID" value="MDU0240255.1"/>
    <property type="molecule type" value="Genomic_DNA"/>
</dbReference>
<comment type="caution">
    <text evidence="3">The sequence shown here is derived from an EMBL/GenBank/DDBJ whole genome shotgun (WGS) entry which is preliminary data.</text>
</comment>
<gene>
    <name evidence="5" type="ORF">DW783_20305</name>
    <name evidence="4" type="ORF">DWV70_00160</name>
    <name evidence="3" type="ORF">DXC16_05800</name>
    <name evidence="1" type="ORF">LI282_20630</name>
    <name evidence="2" type="ORF">RVH43_06365</name>
</gene>